<evidence type="ECO:0000256" key="2">
    <source>
        <dbReference type="ARBA" id="ARBA00022670"/>
    </source>
</evidence>
<evidence type="ECO:0000256" key="3">
    <source>
        <dbReference type="ARBA" id="ARBA00022801"/>
    </source>
</evidence>
<keyword evidence="2 6" id="KW-0645">Protease</keyword>
<accession>A0A368YH54</accession>
<gene>
    <name evidence="6" type="ORF">C7476_11776</name>
</gene>
<proteinExistence type="predicted"/>
<keyword evidence="7" id="KW-1185">Reference proteome</keyword>
<dbReference type="OrthoDB" id="9804926at2"/>
<dbReference type="NCBIfam" id="TIGR01543">
    <property type="entry name" value="proheadase_HK97"/>
    <property type="match status" value="1"/>
</dbReference>
<feature type="region of interest" description="Disordered" evidence="4">
    <location>
        <begin position="432"/>
        <end position="455"/>
    </location>
</feature>
<dbReference type="GO" id="GO:0006508">
    <property type="term" value="P:proteolysis"/>
    <property type="evidence" value="ECO:0007669"/>
    <property type="project" value="UniProtKB-KW"/>
</dbReference>
<feature type="region of interest" description="Disordered" evidence="4">
    <location>
        <begin position="354"/>
        <end position="378"/>
    </location>
</feature>
<dbReference type="Pfam" id="PF04586">
    <property type="entry name" value="Peptidase_S78"/>
    <property type="match status" value="1"/>
</dbReference>
<keyword evidence="3" id="KW-0378">Hydrolase</keyword>
<evidence type="ECO:0000259" key="5">
    <source>
        <dbReference type="Pfam" id="PF04586"/>
    </source>
</evidence>
<feature type="compositionally biased region" description="Gly residues" evidence="4">
    <location>
        <begin position="256"/>
        <end position="265"/>
    </location>
</feature>
<feature type="compositionally biased region" description="Gly residues" evidence="4">
    <location>
        <begin position="322"/>
        <end position="331"/>
    </location>
</feature>
<dbReference type="InterPro" id="IPR006433">
    <property type="entry name" value="Prohead_protease"/>
</dbReference>
<evidence type="ECO:0000256" key="1">
    <source>
        <dbReference type="ARBA" id="ARBA00022612"/>
    </source>
</evidence>
<comment type="caution">
    <text evidence="6">The sequence shown here is derived from an EMBL/GenBank/DDBJ whole genome shotgun (WGS) entry which is preliminary data.</text>
</comment>
<evidence type="ECO:0000256" key="4">
    <source>
        <dbReference type="SAM" id="MobiDB-lite"/>
    </source>
</evidence>
<sequence length="524" mass="57718">MFVEPGTNRRFLPRLEKKYTGLTVEAVAEDGSFSGYASLFGEVDLGKDAIEAGAFLKSIQTRGAAGIRMLWQHDPNQPIGTWTEVREDKRGLYVEGKLAKGVAKASEVLELMRSGAIDGLSIGFKTIKAKADGGGIRHIHEADLWEISVVTFPMLPSARVGQVKSLEPLPADAMPDRDYSNQHRLLWNIKANEVLIEALKRSPQSDYNCRWLARLREENAGLKSHSTFYEPFQIWVRKYSPDQPRVSAGNPDGGQWTDGGGGGASGKPLSQEAFDRRSGGPKEKPDGTASRGGRFSGALPAKKPDAGPKAPDGTRVQSVQSRGGGRRGGGPIIRNIAGRNVEITPEQALRLDRSGREADNAIGQVRQRDPNWQPRPGAYEGVEGAIRYNEFRAREAEGRIQELNRQAFGHNGGPALNNEPPSRHRELLEVPLPRPNRPQLPPVNEARDGNTKGRTTQWVKHGGMVQAEKDFGEFNPSDVRVYPDGVKVGKLPDGSTIVVRLRSRKDRPTLEFQIGKKRIKVRYD</sequence>
<feature type="compositionally biased region" description="Basic and acidic residues" evidence="4">
    <location>
        <begin position="273"/>
        <end position="286"/>
    </location>
</feature>
<evidence type="ECO:0000313" key="6">
    <source>
        <dbReference type="EMBL" id="RCW79561.1"/>
    </source>
</evidence>
<feature type="compositionally biased region" description="Low complexity" evidence="4">
    <location>
        <begin position="297"/>
        <end position="313"/>
    </location>
</feature>
<dbReference type="SUPFAM" id="SSF50789">
    <property type="entry name" value="Herpes virus serine proteinase, assemblin"/>
    <property type="match status" value="1"/>
</dbReference>
<keyword evidence="1" id="KW-1188">Viral release from host cell</keyword>
<name>A0A368YH54_9HYPH</name>
<feature type="domain" description="Prohead serine protease" evidence="5">
    <location>
        <begin position="26"/>
        <end position="164"/>
    </location>
</feature>
<feature type="region of interest" description="Disordered" evidence="4">
    <location>
        <begin position="243"/>
        <end position="333"/>
    </location>
</feature>
<protein>
    <submittedName>
        <fullName evidence="6">HK97 family phage prohead protease</fullName>
    </submittedName>
</protein>
<dbReference type="Proteomes" id="UP000253324">
    <property type="component" value="Unassembled WGS sequence"/>
</dbReference>
<dbReference type="InterPro" id="IPR054613">
    <property type="entry name" value="Peptidase_S78_dom"/>
</dbReference>
<dbReference type="EMBL" id="QPJM01000017">
    <property type="protein sequence ID" value="RCW79561.1"/>
    <property type="molecule type" value="Genomic_DNA"/>
</dbReference>
<feature type="compositionally biased region" description="Pro residues" evidence="4">
    <location>
        <begin position="432"/>
        <end position="441"/>
    </location>
</feature>
<evidence type="ECO:0000313" key="7">
    <source>
        <dbReference type="Proteomes" id="UP000253324"/>
    </source>
</evidence>
<organism evidence="6 7">
    <name type="scientific">Phyllobacterium bourgognense</name>
    <dbReference type="NCBI Taxonomy" id="314236"/>
    <lineage>
        <taxon>Bacteria</taxon>
        <taxon>Pseudomonadati</taxon>
        <taxon>Pseudomonadota</taxon>
        <taxon>Alphaproteobacteria</taxon>
        <taxon>Hyphomicrobiales</taxon>
        <taxon>Phyllobacteriaceae</taxon>
        <taxon>Phyllobacterium</taxon>
    </lineage>
</organism>
<reference evidence="6 7" key="1">
    <citation type="submission" date="2018-07" db="EMBL/GenBank/DDBJ databases">
        <title>Genomic Encyclopedia of Type Strains, Phase III (KMG-III): the genomes of soil and plant-associated and newly described type strains.</title>
        <authorList>
            <person name="Whitman W."/>
        </authorList>
    </citation>
    <scope>NUCLEOTIDE SEQUENCE [LARGE SCALE GENOMIC DNA]</scope>
    <source>
        <strain evidence="6 7">31-25a</strain>
    </source>
</reference>
<dbReference type="AlphaFoldDB" id="A0A368YH54"/>
<dbReference type="GO" id="GO:0008233">
    <property type="term" value="F:peptidase activity"/>
    <property type="evidence" value="ECO:0007669"/>
    <property type="project" value="UniProtKB-KW"/>
</dbReference>